<dbReference type="PROSITE" id="PS00211">
    <property type="entry name" value="ABC_TRANSPORTER_1"/>
    <property type="match status" value="1"/>
</dbReference>
<feature type="signal peptide" evidence="8">
    <location>
        <begin position="1"/>
        <end position="29"/>
    </location>
</feature>
<evidence type="ECO:0008006" key="13">
    <source>
        <dbReference type="Google" id="ProtNLM"/>
    </source>
</evidence>
<evidence type="ECO:0000259" key="9">
    <source>
        <dbReference type="PROSITE" id="PS50893"/>
    </source>
</evidence>
<dbReference type="Gene3D" id="3.40.50.300">
    <property type="entry name" value="P-loop containing nucleotide triphosphate hydrolases"/>
    <property type="match status" value="1"/>
</dbReference>
<feature type="domain" description="ABC transporter" evidence="9">
    <location>
        <begin position="328"/>
        <end position="519"/>
    </location>
</feature>
<dbReference type="HOGENOM" id="CLU_000604_51_1_9"/>
<evidence type="ECO:0000256" key="4">
    <source>
        <dbReference type="ARBA" id="ARBA00022840"/>
    </source>
</evidence>
<dbReference type="Pfam" id="PF00664">
    <property type="entry name" value="ABC_membrane"/>
    <property type="match status" value="1"/>
</dbReference>
<evidence type="ECO:0000259" key="10">
    <source>
        <dbReference type="PROSITE" id="PS50929"/>
    </source>
</evidence>
<evidence type="ECO:0000256" key="6">
    <source>
        <dbReference type="ARBA" id="ARBA00023136"/>
    </source>
</evidence>
<organism evidence="11 12">
    <name type="scientific">Lactobacillus apis</name>
    <dbReference type="NCBI Taxonomy" id="303541"/>
    <lineage>
        <taxon>Bacteria</taxon>
        <taxon>Bacillati</taxon>
        <taxon>Bacillota</taxon>
        <taxon>Bacilli</taxon>
        <taxon>Lactobacillales</taxon>
        <taxon>Lactobacillaceae</taxon>
        <taxon>Lactobacillus</taxon>
    </lineage>
</organism>
<dbReference type="InterPro" id="IPR011527">
    <property type="entry name" value="ABC1_TM_dom"/>
</dbReference>
<sequence>MYKYLKQHLFSVGCACLLLLTNSFLQVLAATKMANLANALIAKNINLFGQLLMLIFLLWFISFIISFFESYIEESATQDILTDIRNDIATALTEMPESDFQNNPVDYYESYLQNDVNLIQREGVNTFFRIVRFSGNAIFALIALYLYSPILFITAIFLVVLIVLVPRLCKKYLSNGVEEISKANEKFLKYTSSGLHGYETLFVFNALSEIKKLVDTGSSILKKANVHNAIRRSIVDIITSVVNIGSQLIILGITGFLHFKGVLSAGAILSTAELATKVFDSAGIINRYLAQLLSTSGIFAKFSKLKNLVIPDKQKFDLASFPMQFKTLEFRDVSFSYPGSRTTILSHFSYAFTRDNFYKLNGDSGRGKSTLLKLATGQLKPNSGEILLNGININQIPQKVINELIIYLPQKVTIFPYSINYNISLGRKVNLEKLASIKEKFGIDDSWQYNSLSGGQKRRVALARLIDSTNKLVLLDESFSSIDLKSSQDLLQMFLKDCKTIILVSHRNNEIGDFPVKNLTLK</sequence>
<evidence type="ECO:0000256" key="8">
    <source>
        <dbReference type="SAM" id="SignalP"/>
    </source>
</evidence>
<comment type="subcellular location">
    <subcellularLocation>
        <location evidence="1">Cell membrane</location>
        <topology evidence="1">Multi-pass membrane protein</topology>
    </subcellularLocation>
</comment>
<dbReference type="InterPro" id="IPR003439">
    <property type="entry name" value="ABC_transporter-like_ATP-bd"/>
</dbReference>
<feature type="transmembrane region" description="Helical" evidence="7">
    <location>
        <begin position="45"/>
        <end position="68"/>
    </location>
</feature>
<evidence type="ECO:0000256" key="5">
    <source>
        <dbReference type="ARBA" id="ARBA00022989"/>
    </source>
</evidence>
<dbReference type="SUPFAM" id="SSF90123">
    <property type="entry name" value="ABC transporter transmembrane region"/>
    <property type="match status" value="1"/>
</dbReference>
<protein>
    <recommendedName>
        <fullName evidence="13">ABC transporter ATP-binding protein</fullName>
    </recommendedName>
</protein>
<keyword evidence="6 7" id="KW-0472">Membrane</keyword>
<feature type="domain" description="ABC transmembrane type-1" evidence="10">
    <location>
        <begin position="15"/>
        <end position="294"/>
    </location>
</feature>
<gene>
    <name evidence="11" type="ORF">JF72_04780</name>
</gene>
<reference evidence="11 12" key="1">
    <citation type="submission" date="2015-01" db="EMBL/GenBank/DDBJ databases">
        <title>Comparative genomics of the lactic acid bacteria isolated from the honey bee gut.</title>
        <authorList>
            <person name="Ellegaard K.M."/>
            <person name="Tamarit D."/>
            <person name="Javelind E."/>
            <person name="Olofsson T."/>
            <person name="Andersson S.G."/>
            <person name="Vasquez A."/>
        </authorList>
    </citation>
    <scope>NUCLEOTIDE SEQUENCE [LARGE SCALE GENOMIC DNA]</scope>
    <source>
        <strain evidence="11 12">Hma11</strain>
    </source>
</reference>
<keyword evidence="3" id="KW-0547">Nucleotide-binding</keyword>
<dbReference type="Proteomes" id="UP000033682">
    <property type="component" value="Unassembled WGS sequence"/>
</dbReference>
<dbReference type="GO" id="GO:0016887">
    <property type="term" value="F:ATP hydrolysis activity"/>
    <property type="evidence" value="ECO:0007669"/>
    <property type="project" value="InterPro"/>
</dbReference>
<dbReference type="STRING" id="303541.JF72_04780"/>
<dbReference type="InterPro" id="IPR027417">
    <property type="entry name" value="P-loop_NTPase"/>
</dbReference>
<dbReference type="PROSITE" id="PS50893">
    <property type="entry name" value="ABC_TRANSPORTER_2"/>
    <property type="match status" value="1"/>
</dbReference>
<evidence type="ECO:0000256" key="7">
    <source>
        <dbReference type="SAM" id="Phobius"/>
    </source>
</evidence>
<evidence type="ECO:0000313" key="11">
    <source>
        <dbReference type="EMBL" id="KJY61200.1"/>
    </source>
</evidence>
<name>A0A0F4LRK5_9LACO</name>
<dbReference type="EMBL" id="JXLG01000005">
    <property type="protein sequence ID" value="KJY61200.1"/>
    <property type="molecule type" value="Genomic_DNA"/>
</dbReference>
<dbReference type="PANTHER" id="PTHR43394:SF1">
    <property type="entry name" value="ATP-BINDING CASSETTE SUB-FAMILY B MEMBER 10, MITOCHONDRIAL"/>
    <property type="match status" value="1"/>
</dbReference>
<keyword evidence="2 7" id="KW-0812">Transmembrane</keyword>
<evidence type="ECO:0000256" key="3">
    <source>
        <dbReference type="ARBA" id="ARBA00022741"/>
    </source>
</evidence>
<dbReference type="InterPro" id="IPR017871">
    <property type="entry name" value="ABC_transporter-like_CS"/>
</dbReference>
<dbReference type="Pfam" id="PF00005">
    <property type="entry name" value="ABC_tran"/>
    <property type="match status" value="1"/>
</dbReference>
<dbReference type="GO" id="GO:0005524">
    <property type="term" value="F:ATP binding"/>
    <property type="evidence" value="ECO:0007669"/>
    <property type="project" value="UniProtKB-KW"/>
</dbReference>
<dbReference type="RefSeq" id="WP_046306532.1">
    <property type="nucleotide sequence ID" value="NZ_CAMLAY010000002.1"/>
</dbReference>
<evidence type="ECO:0000256" key="2">
    <source>
        <dbReference type="ARBA" id="ARBA00022692"/>
    </source>
</evidence>
<accession>A0A0F4LRK5</accession>
<keyword evidence="8" id="KW-0732">Signal</keyword>
<keyword evidence="5 7" id="KW-1133">Transmembrane helix</keyword>
<dbReference type="SUPFAM" id="SSF52540">
    <property type="entry name" value="P-loop containing nucleoside triphosphate hydrolases"/>
    <property type="match status" value="1"/>
</dbReference>
<dbReference type="PANTHER" id="PTHR43394">
    <property type="entry name" value="ATP-DEPENDENT PERMEASE MDL1, MITOCHONDRIAL"/>
    <property type="match status" value="1"/>
</dbReference>
<dbReference type="PATRIC" id="fig|303541.3.peg.628"/>
<dbReference type="CDD" id="cd03228">
    <property type="entry name" value="ABCC_MRP_Like"/>
    <property type="match status" value="1"/>
</dbReference>
<dbReference type="AlphaFoldDB" id="A0A0F4LRK5"/>
<keyword evidence="12" id="KW-1185">Reference proteome</keyword>
<proteinExistence type="predicted"/>
<keyword evidence="4" id="KW-0067">ATP-binding</keyword>
<feature type="transmembrane region" description="Helical" evidence="7">
    <location>
        <begin position="138"/>
        <end position="165"/>
    </location>
</feature>
<dbReference type="InterPro" id="IPR003593">
    <property type="entry name" value="AAA+_ATPase"/>
</dbReference>
<dbReference type="SMART" id="SM00382">
    <property type="entry name" value="AAA"/>
    <property type="match status" value="1"/>
</dbReference>
<dbReference type="InterPro" id="IPR039421">
    <property type="entry name" value="Type_1_exporter"/>
</dbReference>
<dbReference type="GO" id="GO:0015421">
    <property type="term" value="F:ABC-type oligopeptide transporter activity"/>
    <property type="evidence" value="ECO:0007669"/>
    <property type="project" value="TreeGrafter"/>
</dbReference>
<dbReference type="PROSITE" id="PS50929">
    <property type="entry name" value="ABC_TM1F"/>
    <property type="match status" value="1"/>
</dbReference>
<evidence type="ECO:0000256" key="1">
    <source>
        <dbReference type="ARBA" id="ARBA00004651"/>
    </source>
</evidence>
<dbReference type="GO" id="GO:0005886">
    <property type="term" value="C:plasma membrane"/>
    <property type="evidence" value="ECO:0007669"/>
    <property type="project" value="UniProtKB-SubCell"/>
</dbReference>
<feature type="chain" id="PRO_5002472749" description="ABC transporter ATP-binding protein" evidence="8">
    <location>
        <begin position="30"/>
        <end position="522"/>
    </location>
</feature>
<dbReference type="Gene3D" id="1.20.1560.10">
    <property type="entry name" value="ABC transporter type 1, transmembrane domain"/>
    <property type="match status" value="1"/>
</dbReference>
<dbReference type="InterPro" id="IPR036640">
    <property type="entry name" value="ABC1_TM_sf"/>
</dbReference>
<evidence type="ECO:0000313" key="12">
    <source>
        <dbReference type="Proteomes" id="UP000033682"/>
    </source>
</evidence>
<comment type="caution">
    <text evidence="11">The sequence shown here is derived from an EMBL/GenBank/DDBJ whole genome shotgun (WGS) entry which is preliminary data.</text>
</comment>